<feature type="compositionally biased region" description="Low complexity" evidence="1">
    <location>
        <begin position="526"/>
        <end position="538"/>
    </location>
</feature>
<keyword evidence="3" id="KW-1185">Reference proteome</keyword>
<feature type="compositionally biased region" description="Low complexity" evidence="1">
    <location>
        <begin position="301"/>
        <end position="311"/>
    </location>
</feature>
<feature type="compositionally biased region" description="Polar residues" evidence="1">
    <location>
        <begin position="287"/>
        <end position="298"/>
    </location>
</feature>
<dbReference type="EMBL" id="JAULSR010000004">
    <property type="protein sequence ID" value="KAK0621219.1"/>
    <property type="molecule type" value="Genomic_DNA"/>
</dbReference>
<protein>
    <submittedName>
        <fullName evidence="2">Uncharacterized protein</fullName>
    </submittedName>
</protein>
<feature type="region of interest" description="Disordered" evidence="1">
    <location>
        <begin position="564"/>
        <end position="594"/>
    </location>
</feature>
<feature type="region of interest" description="Disordered" evidence="1">
    <location>
        <begin position="104"/>
        <end position="130"/>
    </location>
</feature>
<comment type="caution">
    <text evidence="2">The sequence shown here is derived from an EMBL/GenBank/DDBJ whole genome shotgun (WGS) entry which is preliminary data.</text>
</comment>
<dbReference type="AlphaFoldDB" id="A0AA39WTC4"/>
<evidence type="ECO:0000313" key="3">
    <source>
        <dbReference type="Proteomes" id="UP001174934"/>
    </source>
</evidence>
<feature type="region of interest" description="Disordered" evidence="1">
    <location>
        <begin position="156"/>
        <end position="223"/>
    </location>
</feature>
<organism evidence="2 3">
    <name type="scientific">Bombardia bombarda</name>
    <dbReference type="NCBI Taxonomy" id="252184"/>
    <lineage>
        <taxon>Eukaryota</taxon>
        <taxon>Fungi</taxon>
        <taxon>Dikarya</taxon>
        <taxon>Ascomycota</taxon>
        <taxon>Pezizomycotina</taxon>
        <taxon>Sordariomycetes</taxon>
        <taxon>Sordariomycetidae</taxon>
        <taxon>Sordariales</taxon>
        <taxon>Lasiosphaeriaceae</taxon>
        <taxon>Bombardia</taxon>
    </lineage>
</organism>
<feature type="compositionally biased region" description="Low complexity" evidence="1">
    <location>
        <begin position="318"/>
        <end position="334"/>
    </location>
</feature>
<reference evidence="2" key="1">
    <citation type="submission" date="2023-06" db="EMBL/GenBank/DDBJ databases">
        <title>Genome-scale phylogeny and comparative genomics of the fungal order Sordariales.</title>
        <authorList>
            <consortium name="Lawrence Berkeley National Laboratory"/>
            <person name="Hensen N."/>
            <person name="Bonometti L."/>
            <person name="Westerberg I."/>
            <person name="Brannstrom I.O."/>
            <person name="Guillou S."/>
            <person name="Cros-Aarteil S."/>
            <person name="Calhoun S."/>
            <person name="Haridas S."/>
            <person name="Kuo A."/>
            <person name="Mondo S."/>
            <person name="Pangilinan J."/>
            <person name="Riley R."/>
            <person name="LaButti K."/>
            <person name="Andreopoulos B."/>
            <person name="Lipzen A."/>
            <person name="Chen C."/>
            <person name="Yanf M."/>
            <person name="Daum C."/>
            <person name="Ng V."/>
            <person name="Clum A."/>
            <person name="Steindorff A."/>
            <person name="Ohm R."/>
            <person name="Martin F."/>
            <person name="Silar P."/>
            <person name="Natvig D."/>
            <person name="Lalanne C."/>
            <person name="Gautier V."/>
            <person name="Ament-velasquez S.L."/>
            <person name="Kruys A."/>
            <person name="Hutchinson M.I."/>
            <person name="Powell A.J."/>
            <person name="Barry K."/>
            <person name="Miller A.N."/>
            <person name="Grigoriev I.V."/>
            <person name="Debuchy R."/>
            <person name="Gladieux P."/>
            <person name="Thoren M.H."/>
            <person name="Johannesson H."/>
        </authorList>
    </citation>
    <scope>NUCLEOTIDE SEQUENCE</scope>
    <source>
        <strain evidence="2">SMH3391-2</strain>
    </source>
</reference>
<dbReference type="Proteomes" id="UP001174934">
    <property type="component" value="Unassembled WGS sequence"/>
</dbReference>
<evidence type="ECO:0000313" key="2">
    <source>
        <dbReference type="EMBL" id="KAK0621219.1"/>
    </source>
</evidence>
<sequence>MAFPQTAYWTSQVIENCKFFSRPDAVLSLIVAKEPRGGFKAIVLKTEDGQREALLSESACTLSEALQDLHVKSAEAVHNYITANGFEIVPILRKRDIKPHKVTKAVNNGEGGGDGANHGNDNDSAFSGSASSTVTMEAGLVCESLSGNEIVLVSSAHQTTQRRHHNRHHGDHTRRAASRNPPKATAPRGHNKKGWIPRPRSRSRSPSRSPSRSRASSLSSAEDYIGDRVNETIHNHYAPMRARKHANPSRGPPGVLYWTAPEPCPLPPSQLHKLGSSGVSENHPMPSINNSHSNSNDQHGPASKSAPSSSSYQPPTIASPSPSEAECSPQQHQQQHQRQHHPPPPLGGFMPRPHEQIHRLSNTNPGNAPYPQTPRDFSRLEQLQSLSPSAGSASTSASVLYQEHQFIYLFVRWRGHGQHLISEPVRNLIASGIEWLALAFVRSNILLNTTAFSNIPRFDGSRQFMREMRAFVRSVNTDGKEYDISGYMGDDLKRLVKSIVAGSKAVPTFVVDVESDSLKPQMNPHGQSLRGGNSSGGRLPVFRVTRPMSFMGAGAGMDMGMQDVSGGGGGGGGAGSGGRFQMQPATTASAAAHE</sequence>
<feature type="compositionally biased region" description="Low complexity" evidence="1">
    <location>
        <begin position="206"/>
        <end position="220"/>
    </location>
</feature>
<feature type="compositionally biased region" description="Polar residues" evidence="1">
    <location>
        <begin position="583"/>
        <end position="594"/>
    </location>
</feature>
<gene>
    <name evidence="2" type="ORF">B0T17DRAFT_508589</name>
</gene>
<feature type="compositionally biased region" description="Gly residues" evidence="1">
    <location>
        <begin position="565"/>
        <end position="578"/>
    </location>
</feature>
<feature type="region of interest" description="Disordered" evidence="1">
    <location>
        <begin position="517"/>
        <end position="538"/>
    </location>
</feature>
<feature type="compositionally biased region" description="Basic residues" evidence="1">
    <location>
        <begin position="189"/>
        <end position="205"/>
    </location>
</feature>
<name>A0AA39WTC4_9PEZI</name>
<feature type="region of interest" description="Disordered" evidence="1">
    <location>
        <begin position="268"/>
        <end position="375"/>
    </location>
</feature>
<evidence type="ECO:0000256" key="1">
    <source>
        <dbReference type="SAM" id="MobiDB-lite"/>
    </source>
</evidence>
<proteinExistence type="predicted"/>
<accession>A0AA39WTC4</accession>
<feature type="compositionally biased region" description="Basic residues" evidence="1">
    <location>
        <begin position="160"/>
        <end position="177"/>
    </location>
</feature>